<evidence type="ECO:0000256" key="2">
    <source>
        <dbReference type="ARBA" id="ARBA00022723"/>
    </source>
</evidence>
<dbReference type="GO" id="GO:0000981">
    <property type="term" value="F:DNA-binding transcription factor activity, RNA polymerase II-specific"/>
    <property type="evidence" value="ECO:0007669"/>
    <property type="project" value="InterPro"/>
</dbReference>
<dbReference type="PANTHER" id="PTHR31001:SF40">
    <property type="entry name" value="ZN(II)2CYS6 TRANSCRIPTION FACTOR (EUROFUNG)"/>
    <property type="match status" value="1"/>
</dbReference>
<dbReference type="OrthoDB" id="3989227at2759"/>
<dbReference type="GO" id="GO:0008270">
    <property type="term" value="F:zinc ion binding"/>
    <property type="evidence" value="ECO:0007669"/>
    <property type="project" value="InterPro"/>
</dbReference>
<comment type="subcellular location">
    <subcellularLocation>
        <location evidence="1">Nucleus</location>
    </subcellularLocation>
</comment>
<comment type="caution">
    <text evidence="5">The sequence shown here is derived from an EMBL/GenBank/DDBJ whole genome shotgun (WGS) entry which is preliminary data.</text>
</comment>
<dbReference type="Proteomes" id="UP000326924">
    <property type="component" value="Unassembled WGS sequence"/>
</dbReference>
<evidence type="ECO:0000256" key="3">
    <source>
        <dbReference type="ARBA" id="ARBA00023242"/>
    </source>
</evidence>
<dbReference type="InterPro" id="IPR036864">
    <property type="entry name" value="Zn2-C6_fun-type_DNA-bd_sf"/>
</dbReference>
<protein>
    <recommendedName>
        <fullName evidence="4">Zn(2)-C6 fungal-type domain-containing protein</fullName>
    </recommendedName>
</protein>
<dbReference type="Pfam" id="PF04082">
    <property type="entry name" value="Fungal_trans"/>
    <property type="match status" value="1"/>
</dbReference>
<dbReference type="GO" id="GO:0005634">
    <property type="term" value="C:nucleus"/>
    <property type="evidence" value="ECO:0007669"/>
    <property type="project" value="UniProtKB-SubCell"/>
</dbReference>
<dbReference type="InterPro" id="IPR007219">
    <property type="entry name" value="XnlR_reg_dom"/>
</dbReference>
<proteinExistence type="predicted"/>
<keyword evidence="3" id="KW-0539">Nucleus</keyword>
<dbReference type="InterPro" id="IPR001138">
    <property type="entry name" value="Zn2Cys6_DnaBD"/>
</dbReference>
<reference evidence="5 6" key="1">
    <citation type="submission" date="2019-09" db="EMBL/GenBank/DDBJ databases">
        <title>Draft genome of the ectomycorrhizal ascomycete Sphaerosporella brunnea.</title>
        <authorList>
            <consortium name="DOE Joint Genome Institute"/>
            <person name="Benucci G.M."/>
            <person name="Marozzi G."/>
            <person name="Antonielli L."/>
            <person name="Sanchez S."/>
            <person name="Marco P."/>
            <person name="Wang X."/>
            <person name="Falini L.B."/>
            <person name="Barry K."/>
            <person name="Haridas S."/>
            <person name="Lipzen A."/>
            <person name="Labutti K."/>
            <person name="Grigoriev I.V."/>
            <person name="Murat C."/>
            <person name="Martin F."/>
            <person name="Albertini E."/>
            <person name="Donnini D."/>
            <person name="Bonito G."/>
        </authorList>
    </citation>
    <scope>NUCLEOTIDE SEQUENCE [LARGE SCALE GENOMIC DNA]</scope>
    <source>
        <strain evidence="5 6">Sb_GMNB300</strain>
    </source>
</reference>
<dbReference type="GO" id="GO:0006351">
    <property type="term" value="P:DNA-templated transcription"/>
    <property type="evidence" value="ECO:0007669"/>
    <property type="project" value="InterPro"/>
</dbReference>
<evidence type="ECO:0000313" key="5">
    <source>
        <dbReference type="EMBL" id="KAA8911405.1"/>
    </source>
</evidence>
<feature type="domain" description="Zn(2)-C6 fungal-type" evidence="4">
    <location>
        <begin position="15"/>
        <end position="45"/>
    </location>
</feature>
<keyword evidence="2" id="KW-0479">Metal-binding</keyword>
<dbReference type="CDD" id="cd00067">
    <property type="entry name" value="GAL4"/>
    <property type="match status" value="1"/>
</dbReference>
<keyword evidence="6" id="KW-1185">Reference proteome</keyword>
<dbReference type="Pfam" id="PF00172">
    <property type="entry name" value="Zn_clus"/>
    <property type="match status" value="1"/>
</dbReference>
<dbReference type="PANTHER" id="PTHR31001">
    <property type="entry name" value="UNCHARACTERIZED TRANSCRIPTIONAL REGULATORY PROTEIN"/>
    <property type="match status" value="1"/>
</dbReference>
<dbReference type="CDD" id="cd12148">
    <property type="entry name" value="fungal_TF_MHR"/>
    <property type="match status" value="1"/>
</dbReference>
<dbReference type="PRINTS" id="PR00755">
    <property type="entry name" value="AFLATOXINBRP"/>
</dbReference>
<dbReference type="Gene3D" id="4.10.240.10">
    <property type="entry name" value="Zn(2)-C6 fungal-type DNA-binding domain"/>
    <property type="match status" value="1"/>
</dbReference>
<dbReference type="PROSITE" id="PS50048">
    <property type="entry name" value="ZN2_CY6_FUNGAL_2"/>
    <property type="match status" value="1"/>
</dbReference>
<dbReference type="SUPFAM" id="SSF57701">
    <property type="entry name" value="Zn2/Cys6 DNA-binding domain"/>
    <property type="match status" value="1"/>
</dbReference>
<evidence type="ECO:0000313" key="6">
    <source>
        <dbReference type="Proteomes" id="UP000326924"/>
    </source>
</evidence>
<gene>
    <name evidence="5" type="ORF">FN846DRAFT_438743</name>
</gene>
<evidence type="ECO:0000259" key="4">
    <source>
        <dbReference type="PROSITE" id="PS50048"/>
    </source>
</evidence>
<dbReference type="InParanoid" id="A0A5J5F4J9"/>
<dbReference type="InterPro" id="IPR050613">
    <property type="entry name" value="Sec_Metabolite_Reg"/>
</dbReference>
<sequence length="517" mass="58822">MNINTGRPRPRPTTSCLPCRQRKVKCDRVHPSCSRCSSQGLQCQYAARRNIKFLQSTSPVEEPAVQEPALPAAGVSDGNRYIGGTFWVLAHDNNPSDVKHVLQFARSPEPILPLSELLQLRPRLPLKSQLDFFLESYFSSLQPLLLLVDPSRLRSQYDAFWTTQSPTPVSELCLLFAALHTGAAVTAQAPQILEAAFCALLDLSGFPASISAATLPVLQAYLIYHSHRATRPWCAFDFLPAAIRAGQHLGLHSEPPAGAEDAELRRQVWWHLAYLDAEYAIASGLPRMIHPDGFSTRMPKVPGMLQSRWEWTRRMQVWMGARLPTPEDEAAFRRLCQELSREAQSDWEREYILLQADHAQCVVAHRKLLNPDSSGVWDSVLQSACKSHLRRYLFLADAKHTPFHWFIPGFVRPQHPTLILMLRLTHLTQYEPNTEMLETKELLEKGFEIFDNLEPSHTDSRGGGGEAGLLCSLLARMRERIWEKAGWRLRKDDALFEYFDWNQWDAMVDKLFTASYQ</sequence>
<dbReference type="AlphaFoldDB" id="A0A5J5F4J9"/>
<name>A0A5J5F4J9_9PEZI</name>
<organism evidence="5 6">
    <name type="scientific">Sphaerosporella brunnea</name>
    <dbReference type="NCBI Taxonomy" id="1250544"/>
    <lineage>
        <taxon>Eukaryota</taxon>
        <taxon>Fungi</taxon>
        <taxon>Dikarya</taxon>
        <taxon>Ascomycota</taxon>
        <taxon>Pezizomycotina</taxon>
        <taxon>Pezizomycetes</taxon>
        <taxon>Pezizales</taxon>
        <taxon>Pyronemataceae</taxon>
        <taxon>Sphaerosporella</taxon>
    </lineage>
</organism>
<dbReference type="SMART" id="SM00066">
    <property type="entry name" value="GAL4"/>
    <property type="match status" value="1"/>
</dbReference>
<accession>A0A5J5F4J9</accession>
<dbReference type="EMBL" id="VXIS01000036">
    <property type="protein sequence ID" value="KAA8911405.1"/>
    <property type="molecule type" value="Genomic_DNA"/>
</dbReference>
<dbReference type="GO" id="GO:0003677">
    <property type="term" value="F:DNA binding"/>
    <property type="evidence" value="ECO:0007669"/>
    <property type="project" value="InterPro"/>
</dbReference>
<dbReference type="PROSITE" id="PS00463">
    <property type="entry name" value="ZN2_CY6_FUNGAL_1"/>
    <property type="match status" value="1"/>
</dbReference>
<evidence type="ECO:0000256" key="1">
    <source>
        <dbReference type="ARBA" id="ARBA00004123"/>
    </source>
</evidence>